<proteinExistence type="predicted"/>
<sequence>MSVQIQRVQCEHYQSAIGIGESRPRLSWRFEGEAEKWTQVSYDIRIQRKDKEEEEVYRKRSAESVLVPWPSAPLKSREVVDIGITSHGSDGTSSTATLKIEAAFFDRDEWKARPVTNEKQGDDKDKRPFRLRKSFPVSTPFLCARLYITSLGVYEASINGKRVGQDILSPGWTDYNYHLNYSIFDVTDLILSGQENLIGAWVGTGWYAGRLGFRGRNRNVYGNRPALIAQLEIDGEIVAMTDSSWEWSYGALIESELYDGEVYDTRLEDSPTIQSNDEWSPVDTLELPAAQFVASQNPPVRQVDTITPKDIIMTPSGKTVIDFGQNFAGVVELLSNPPADSTEIILRHAEVLEHGELGTRPLRACKATDRIILGGSSMRGYKPKFTCHGFRYLEVSGWSGITIDDVQGVVLQSVMERTGHFSCSHPLINRLYENVVWSWIGNSISIPTDCPQRDERLGWTGDIQVFATTASFLYDTSGFLASWLKDLYKEQKAAKGVVPVIVPDLLSKETGAVANRPFAIWGDSAVLTPFDLYESFSDIDILKTQYDSMIMWLNEGVVKDHITGLWSRESPQLGDWLAPKADPRFPGLGPTDNHLVADVYLIHTTRTIKKVAELLGRNQDVTKYQNQIDSMLKSFCREYITESGRVISDTQTALALILHFNIADDKHAHLISTFTTRLSELVTRDLWQVNTGFAGTPIILHTLAEQGLLHHAYRMLQAKDSPSWLSCVLLGATTIWERWDSMMMDGTINKGSMTSFNHYALGSVASFLHSIVGGLSPLSPGWKDILIKPQPGGTITQASVSFVSPYGKISCDWVIEGGELQVQIVVPPNTSARIEIPGQQAEEIGSGKKSYTIPWKGDTRFPPPVVQPPFTAALPDNWLP</sequence>
<dbReference type="PIRSF" id="PIRSF010631">
    <property type="entry name" value="A-rhamnsds"/>
    <property type="match status" value="1"/>
</dbReference>
<dbReference type="Pfam" id="PF17390">
    <property type="entry name" value="Bac_rhamnosid_C"/>
    <property type="match status" value="1"/>
</dbReference>
<gene>
    <name evidence="8" type="ORF">IL334_002196</name>
</gene>
<dbReference type="Gene3D" id="2.60.120.260">
    <property type="entry name" value="Galactose-binding domain-like"/>
    <property type="match status" value="2"/>
</dbReference>
<organism evidence="8 9">
    <name type="scientific">Kwoniella shivajii</name>
    <dbReference type="NCBI Taxonomy" id="564305"/>
    <lineage>
        <taxon>Eukaryota</taxon>
        <taxon>Fungi</taxon>
        <taxon>Dikarya</taxon>
        <taxon>Basidiomycota</taxon>
        <taxon>Agaricomycotina</taxon>
        <taxon>Tremellomycetes</taxon>
        <taxon>Tremellales</taxon>
        <taxon>Cryptococcaceae</taxon>
        <taxon>Kwoniella</taxon>
    </lineage>
</organism>
<feature type="domain" description="Alpha-L-rhamnosidase six-hairpin glycosidase" evidence="6">
    <location>
        <begin position="416"/>
        <end position="772"/>
    </location>
</feature>
<keyword evidence="3" id="KW-0378">Hydrolase</keyword>
<dbReference type="Gene3D" id="1.50.10.10">
    <property type="match status" value="1"/>
</dbReference>
<dbReference type="PANTHER" id="PTHR33307">
    <property type="entry name" value="ALPHA-RHAMNOSIDASE (EUROFUNG)"/>
    <property type="match status" value="1"/>
</dbReference>
<dbReference type="Pfam" id="PF25788">
    <property type="entry name" value="Ig_Rha78A_N"/>
    <property type="match status" value="1"/>
</dbReference>
<dbReference type="EC" id="3.2.1.40" evidence="2"/>
<dbReference type="InterPro" id="IPR013783">
    <property type="entry name" value="Ig-like_fold"/>
</dbReference>
<accession>A0ABZ1CU67</accession>
<dbReference type="InterPro" id="IPR008928">
    <property type="entry name" value="6-hairpin_glycosidase_sf"/>
</dbReference>
<dbReference type="InterPro" id="IPR035396">
    <property type="entry name" value="Bac_rhamnosid6H"/>
</dbReference>
<dbReference type="InterPro" id="IPR035398">
    <property type="entry name" value="Bac_rhamnosid_C"/>
</dbReference>
<protein>
    <recommendedName>
        <fullName evidence="2">alpha-L-rhamnosidase</fullName>
        <ecNumber evidence="2">3.2.1.40</ecNumber>
    </recommendedName>
</protein>
<evidence type="ECO:0000256" key="1">
    <source>
        <dbReference type="ARBA" id="ARBA00001445"/>
    </source>
</evidence>
<evidence type="ECO:0000256" key="3">
    <source>
        <dbReference type="ARBA" id="ARBA00022801"/>
    </source>
</evidence>
<dbReference type="Gene3D" id="2.60.420.10">
    <property type="entry name" value="Maltose phosphorylase, domain 3"/>
    <property type="match status" value="1"/>
</dbReference>
<dbReference type="Pfam" id="PF17389">
    <property type="entry name" value="Bac_rhamnosid6H"/>
    <property type="match status" value="1"/>
</dbReference>
<dbReference type="Gene3D" id="2.60.40.10">
    <property type="entry name" value="Immunoglobulins"/>
    <property type="match status" value="1"/>
</dbReference>
<evidence type="ECO:0000259" key="6">
    <source>
        <dbReference type="Pfam" id="PF17389"/>
    </source>
</evidence>
<dbReference type="GeneID" id="87954327"/>
<feature type="domain" description="Alpha-L-rhamnosidase C-terminal" evidence="7">
    <location>
        <begin position="774"/>
        <end position="849"/>
    </location>
</feature>
<evidence type="ECO:0000259" key="5">
    <source>
        <dbReference type="Pfam" id="PF08531"/>
    </source>
</evidence>
<feature type="domain" description="Bacterial alpha-L-rhamnosidase N-terminal" evidence="5">
    <location>
        <begin position="144"/>
        <end position="303"/>
    </location>
</feature>
<dbReference type="Pfam" id="PF05592">
    <property type="entry name" value="Bac_rhamnosid"/>
    <property type="match status" value="1"/>
</dbReference>
<evidence type="ECO:0000259" key="4">
    <source>
        <dbReference type="Pfam" id="PF05592"/>
    </source>
</evidence>
<evidence type="ECO:0000259" key="7">
    <source>
        <dbReference type="Pfam" id="PF17390"/>
    </source>
</evidence>
<dbReference type="EMBL" id="CP141882">
    <property type="protein sequence ID" value="WRT65253.1"/>
    <property type="molecule type" value="Genomic_DNA"/>
</dbReference>
<reference evidence="8 9" key="1">
    <citation type="submission" date="2024-01" db="EMBL/GenBank/DDBJ databases">
        <title>Comparative genomics of Cryptococcus and Kwoniella reveals pathogenesis evolution and contrasting modes of karyotype evolution via chromosome fusion or intercentromeric recombination.</title>
        <authorList>
            <person name="Coelho M.A."/>
            <person name="David-Palma M."/>
            <person name="Shea T."/>
            <person name="Bowers K."/>
            <person name="McGinley-Smith S."/>
            <person name="Mohammad A.W."/>
            <person name="Gnirke A."/>
            <person name="Yurkov A.M."/>
            <person name="Nowrousian M."/>
            <person name="Sun S."/>
            <person name="Cuomo C.A."/>
            <person name="Heitman J."/>
        </authorList>
    </citation>
    <scope>NUCLEOTIDE SEQUENCE [LARGE SCALE GENOMIC DNA]</scope>
    <source>
        <strain evidence="8">CBS 11374</strain>
    </source>
</reference>
<dbReference type="InterPro" id="IPR016007">
    <property type="entry name" value="Alpha_rhamnosid"/>
</dbReference>
<dbReference type="SUPFAM" id="SSF48208">
    <property type="entry name" value="Six-hairpin glycosidases"/>
    <property type="match status" value="1"/>
</dbReference>
<name>A0ABZ1CU67_9TREE</name>
<feature type="domain" description="Alpha-L-rhamnosidase concanavalin-like" evidence="4">
    <location>
        <begin position="314"/>
        <end position="411"/>
    </location>
</feature>
<dbReference type="InterPro" id="IPR013737">
    <property type="entry name" value="Bac_rhamnosid_N"/>
</dbReference>
<dbReference type="InterPro" id="IPR008902">
    <property type="entry name" value="Rhamnosid_concanavalin"/>
</dbReference>
<dbReference type="Proteomes" id="UP001329825">
    <property type="component" value="Chromosome 2"/>
</dbReference>
<dbReference type="Pfam" id="PF08531">
    <property type="entry name" value="Bac_rhamnosid_N"/>
    <property type="match status" value="1"/>
</dbReference>
<evidence type="ECO:0000256" key="2">
    <source>
        <dbReference type="ARBA" id="ARBA00012652"/>
    </source>
</evidence>
<keyword evidence="9" id="KW-1185">Reference proteome</keyword>
<dbReference type="PANTHER" id="PTHR33307:SF6">
    <property type="entry name" value="ALPHA-RHAMNOSIDASE (EUROFUNG)-RELATED"/>
    <property type="match status" value="1"/>
</dbReference>
<evidence type="ECO:0000313" key="8">
    <source>
        <dbReference type="EMBL" id="WRT65253.1"/>
    </source>
</evidence>
<comment type="catalytic activity">
    <reaction evidence="1">
        <text>Hydrolysis of terminal non-reducing alpha-L-rhamnose residues in alpha-L-rhamnosides.</text>
        <dbReference type="EC" id="3.2.1.40"/>
    </reaction>
</comment>
<dbReference type="InterPro" id="IPR012341">
    <property type="entry name" value="6hp_glycosidase-like_sf"/>
</dbReference>
<evidence type="ECO:0000313" key="9">
    <source>
        <dbReference type="Proteomes" id="UP001329825"/>
    </source>
</evidence>
<dbReference type="RefSeq" id="XP_062789993.1">
    <property type="nucleotide sequence ID" value="XM_062933942.1"/>
</dbReference>